<evidence type="ECO:0000256" key="2">
    <source>
        <dbReference type="ARBA" id="ARBA00022692"/>
    </source>
</evidence>
<dbReference type="InterPro" id="IPR027417">
    <property type="entry name" value="P-loop_NTPase"/>
</dbReference>
<evidence type="ECO:0000256" key="1">
    <source>
        <dbReference type="ARBA" id="ARBA00022448"/>
    </source>
</evidence>
<feature type="transmembrane region" description="Helical" evidence="8">
    <location>
        <begin position="190"/>
        <end position="215"/>
    </location>
</feature>
<evidence type="ECO:0000313" key="11">
    <source>
        <dbReference type="Proteomes" id="UP001162483"/>
    </source>
</evidence>
<dbReference type="SUPFAM" id="SSF90123">
    <property type="entry name" value="ABC transporter transmembrane region"/>
    <property type="match status" value="1"/>
</dbReference>
<keyword evidence="5 8" id="KW-1133">Transmembrane helix</keyword>
<protein>
    <recommendedName>
        <fullName evidence="9">ABC transmembrane type-1 domain-containing protein</fullName>
    </recommendedName>
</protein>
<dbReference type="Proteomes" id="UP001162483">
    <property type="component" value="Unassembled WGS sequence"/>
</dbReference>
<dbReference type="InterPro" id="IPR036640">
    <property type="entry name" value="ABC1_TM_sf"/>
</dbReference>
<dbReference type="PANTHER" id="PTHR24223:SF460">
    <property type="entry name" value="ATP BINDING CASSETTE SUBFAMILY C MEMBER 12"/>
    <property type="match status" value="1"/>
</dbReference>
<comment type="caution">
    <text evidence="10">The sequence shown here is derived from an EMBL/GenBank/DDBJ whole genome shotgun (WGS) entry which is preliminary data.</text>
</comment>
<dbReference type="PROSITE" id="PS50929">
    <property type="entry name" value="ABC_TM1F"/>
    <property type="match status" value="1"/>
</dbReference>
<evidence type="ECO:0000259" key="9">
    <source>
        <dbReference type="PROSITE" id="PS50929"/>
    </source>
</evidence>
<dbReference type="Pfam" id="PF00664">
    <property type="entry name" value="ABC_membrane"/>
    <property type="match status" value="1"/>
</dbReference>
<sequence length="449" mass="50887">MQNRSVLLVTHQLQYLTECNEILFMKDGYISEQGTHEDLMKLKGDYAVLFDSMQQSNVIKSNEHCSTEKQDNNMQRNTDTDLRNNVEAIDHAEMRLLKVDAFGNELYRRDEGLKLHNTVITVEGAGTKSFDCSGPERSSGLLKGDKNVDQNDDDAKLPLKEKELTDRHNNEEENQGLMQAEEKGDGSVSWAVYGVYITAAGGVLVVTINAILFVLTTGSAAFSNWWLSYWIKQGSGNITVATHNITLSRGNMKDNPDLYFYIHIYALSMVAVLLLRFLRGYVFVKSSLKASTKLHDLLFQKVLCSPVKLFDTTPLGRILNRFTKDVDEVDVRLPNQMEQLIQNMILVFFCLGVISSVFPFFLLSVVPLSVIFYLVNRASRVLIRELKRLDNISQSPFISHITSTLQGITTIQAFSKSSDCILKYQKLLDVNQSPYFLFSCAMRWLAVRL</sequence>
<dbReference type="InterPro" id="IPR011527">
    <property type="entry name" value="ABC1_TM_dom"/>
</dbReference>
<evidence type="ECO:0000313" key="10">
    <source>
        <dbReference type="EMBL" id="CAI9575066.1"/>
    </source>
</evidence>
<keyword evidence="4" id="KW-0067">ATP-binding</keyword>
<evidence type="ECO:0000256" key="5">
    <source>
        <dbReference type="ARBA" id="ARBA00022989"/>
    </source>
</evidence>
<dbReference type="Gene3D" id="3.40.50.300">
    <property type="entry name" value="P-loop containing nucleotide triphosphate hydrolases"/>
    <property type="match status" value="1"/>
</dbReference>
<evidence type="ECO:0000256" key="7">
    <source>
        <dbReference type="SAM" id="MobiDB-lite"/>
    </source>
</evidence>
<dbReference type="CDD" id="cd18599">
    <property type="entry name" value="ABC_6TM_MRP5_8_9_D2"/>
    <property type="match status" value="1"/>
</dbReference>
<feature type="transmembrane region" description="Helical" evidence="8">
    <location>
        <begin position="345"/>
        <end position="375"/>
    </location>
</feature>
<dbReference type="InterPro" id="IPR050173">
    <property type="entry name" value="ABC_transporter_C-like"/>
</dbReference>
<feature type="region of interest" description="Disordered" evidence="7">
    <location>
        <begin position="131"/>
        <end position="180"/>
    </location>
</feature>
<proteinExistence type="predicted"/>
<keyword evidence="1" id="KW-0813">Transport</keyword>
<evidence type="ECO:0000256" key="3">
    <source>
        <dbReference type="ARBA" id="ARBA00022741"/>
    </source>
</evidence>
<keyword evidence="3" id="KW-0547">Nucleotide-binding</keyword>
<dbReference type="EMBL" id="CATNWA010014712">
    <property type="protein sequence ID" value="CAI9575066.1"/>
    <property type="molecule type" value="Genomic_DNA"/>
</dbReference>
<dbReference type="Gene3D" id="1.20.1560.10">
    <property type="entry name" value="ABC transporter type 1, transmembrane domain"/>
    <property type="match status" value="1"/>
</dbReference>
<name>A0ABN9DR12_9NEOB</name>
<feature type="compositionally biased region" description="Basic and acidic residues" evidence="7">
    <location>
        <begin position="143"/>
        <end position="171"/>
    </location>
</feature>
<dbReference type="PANTHER" id="PTHR24223">
    <property type="entry name" value="ATP-BINDING CASSETTE SUB-FAMILY C"/>
    <property type="match status" value="1"/>
</dbReference>
<dbReference type="SUPFAM" id="SSF52540">
    <property type="entry name" value="P-loop containing nucleoside triphosphate hydrolases"/>
    <property type="match status" value="1"/>
</dbReference>
<feature type="non-terminal residue" evidence="10">
    <location>
        <position position="449"/>
    </location>
</feature>
<gene>
    <name evidence="10" type="ORF">SPARVUS_LOCUS8127640</name>
</gene>
<feature type="transmembrane region" description="Helical" evidence="8">
    <location>
        <begin position="258"/>
        <end position="278"/>
    </location>
</feature>
<keyword evidence="2 8" id="KW-0812">Transmembrane</keyword>
<evidence type="ECO:0000256" key="4">
    <source>
        <dbReference type="ARBA" id="ARBA00022840"/>
    </source>
</evidence>
<reference evidence="10" key="1">
    <citation type="submission" date="2023-05" db="EMBL/GenBank/DDBJ databases">
        <authorList>
            <person name="Stuckert A."/>
        </authorList>
    </citation>
    <scope>NUCLEOTIDE SEQUENCE</scope>
</reference>
<evidence type="ECO:0000256" key="6">
    <source>
        <dbReference type="ARBA" id="ARBA00023136"/>
    </source>
</evidence>
<feature type="domain" description="ABC transmembrane type-1" evidence="9">
    <location>
        <begin position="210"/>
        <end position="449"/>
    </location>
</feature>
<organism evidence="10 11">
    <name type="scientific">Staurois parvus</name>
    <dbReference type="NCBI Taxonomy" id="386267"/>
    <lineage>
        <taxon>Eukaryota</taxon>
        <taxon>Metazoa</taxon>
        <taxon>Chordata</taxon>
        <taxon>Craniata</taxon>
        <taxon>Vertebrata</taxon>
        <taxon>Euteleostomi</taxon>
        <taxon>Amphibia</taxon>
        <taxon>Batrachia</taxon>
        <taxon>Anura</taxon>
        <taxon>Neobatrachia</taxon>
        <taxon>Ranoidea</taxon>
        <taxon>Ranidae</taxon>
        <taxon>Staurois</taxon>
    </lineage>
</organism>
<keyword evidence="11" id="KW-1185">Reference proteome</keyword>
<keyword evidence="6 8" id="KW-0472">Membrane</keyword>
<accession>A0ABN9DR12</accession>
<evidence type="ECO:0000256" key="8">
    <source>
        <dbReference type="SAM" id="Phobius"/>
    </source>
</evidence>